<evidence type="ECO:0000313" key="2">
    <source>
        <dbReference type="Proteomes" id="UP000265520"/>
    </source>
</evidence>
<comment type="caution">
    <text evidence="1">The sequence shown here is derived from an EMBL/GenBank/DDBJ whole genome shotgun (WGS) entry which is preliminary data.</text>
</comment>
<accession>A0A392TFZ1</accession>
<proteinExistence type="predicted"/>
<dbReference type="EMBL" id="LXQA010552560">
    <property type="protein sequence ID" value="MCI58835.1"/>
    <property type="molecule type" value="Genomic_DNA"/>
</dbReference>
<protein>
    <submittedName>
        <fullName evidence="1">Copia-type polyprotein</fullName>
    </submittedName>
</protein>
<sequence>MIHHFALFSSNEDPESYEEAIKHDVWRKAMESEIESIKSNDTWVLTELPKGVKAIGVKWIFKTKYNEEGKLEKHKA</sequence>
<evidence type="ECO:0000313" key="1">
    <source>
        <dbReference type="EMBL" id="MCI58835.1"/>
    </source>
</evidence>
<feature type="non-terminal residue" evidence="1">
    <location>
        <position position="76"/>
    </location>
</feature>
<name>A0A392TFZ1_9FABA</name>
<organism evidence="1 2">
    <name type="scientific">Trifolium medium</name>
    <dbReference type="NCBI Taxonomy" id="97028"/>
    <lineage>
        <taxon>Eukaryota</taxon>
        <taxon>Viridiplantae</taxon>
        <taxon>Streptophyta</taxon>
        <taxon>Embryophyta</taxon>
        <taxon>Tracheophyta</taxon>
        <taxon>Spermatophyta</taxon>
        <taxon>Magnoliopsida</taxon>
        <taxon>eudicotyledons</taxon>
        <taxon>Gunneridae</taxon>
        <taxon>Pentapetalae</taxon>
        <taxon>rosids</taxon>
        <taxon>fabids</taxon>
        <taxon>Fabales</taxon>
        <taxon>Fabaceae</taxon>
        <taxon>Papilionoideae</taxon>
        <taxon>50 kb inversion clade</taxon>
        <taxon>NPAAA clade</taxon>
        <taxon>Hologalegina</taxon>
        <taxon>IRL clade</taxon>
        <taxon>Trifolieae</taxon>
        <taxon>Trifolium</taxon>
    </lineage>
</organism>
<reference evidence="1 2" key="1">
    <citation type="journal article" date="2018" name="Front. Plant Sci.">
        <title>Red Clover (Trifolium pratense) and Zigzag Clover (T. medium) - A Picture of Genomic Similarities and Differences.</title>
        <authorList>
            <person name="Dluhosova J."/>
            <person name="Istvanek J."/>
            <person name="Nedelnik J."/>
            <person name="Repkova J."/>
        </authorList>
    </citation>
    <scope>NUCLEOTIDE SEQUENCE [LARGE SCALE GENOMIC DNA]</scope>
    <source>
        <strain evidence="2">cv. 10/8</strain>
        <tissue evidence="1">Leaf</tissue>
    </source>
</reference>
<dbReference type="Proteomes" id="UP000265520">
    <property type="component" value="Unassembled WGS sequence"/>
</dbReference>
<keyword evidence="2" id="KW-1185">Reference proteome</keyword>
<dbReference type="AlphaFoldDB" id="A0A392TFZ1"/>